<dbReference type="InterPro" id="IPR013342">
    <property type="entry name" value="Mandelate_racemase_C"/>
</dbReference>
<dbReference type="InterPro" id="IPR034603">
    <property type="entry name" value="Dipeptide_epimerase"/>
</dbReference>
<evidence type="ECO:0000259" key="8">
    <source>
        <dbReference type="SMART" id="SM00922"/>
    </source>
</evidence>
<name>A0A437JV82_9BURK</name>
<feature type="binding site" evidence="6">
    <location>
        <position position="217"/>
    </location>
    <ligand>
        <name>Mg(2+)</name>
        <dbReference type="ChEBI" id="CHEBI:18420"/>
    </ligand>
</feature>
<dbReference type="SUPFAM" id="SSF54826">
    <property type="entry name" value="Enolase N-terminal domain-like"/>
    <property type="match status" value="1"/>
</dbReference>
<dbReference type="EMBL" id="SACT01000003">
    <property type="protein sequence ID" value="RVT51281.1"/>
    <property type="molecule type" value="Genomic_DNA"/>
</dbReference>
<dbReference type="SUPFAM" id="SSF51604">
    <property type="entry name" value="Enolase C-terminal domain-like"/>
    <property type="match status" value="1"/>
</dbReference>
<dbReference type="GO" id="GO:0046872">
    <property type="term" value="F:metal ion binding"/>
    <property type="evidence" value="ECO:0007669"/>
    <property type="project" value="UniProtKB-KW"/>
</dbReference>
<keyword evidence="10" id="KW-1185">Reference proteome</keyword>
<comment type="caution">
    <text evidence="9">The sequence shown here is derived from an EMBL/GenBank/DDBJ whole genome shotgun (WGS) entry which is preliminary data.</text>
</comment>
<evidence type="ECO:0000256" key="2">
    <source>
        <dbReference type="ARBA" id="ARBA00022723"/>
    </source>
</evidence>
<dbReference type="PANTHER" id="PTHR48073">
    <property type="entry name" value="O-SUCCINYLBENZOATE SYNTHASE-RELATED"/>
    <property type="match status" value="1"/>
</dbReference>
<dbReference type="InterPro" id="IPR018110">
    <property type="entry name" value="Mandel_Rmase/mucon_lact_enz_CS"/>
</dbReference>
<feature type="active site" description="Proton acceptor; specific for (R)-substrate epimerization" evidence="5">
    <location>
        <position position="166"/>
    </location>
</feature>
<dbReference type="SFLD" id="SFLDS00001">
    <property type="entry name" value="Enolase"/>
    <property type="match status" value="1"/>
</dbReference>
<proteinExistence type="inferred from homology"/>
<dbReference type="SFLD" id="SFLDG00180">
    <property type="entry name" value="muconate_cycloisomerase"/>
    <property type="match status" value="1"/>
</dbReference>
<sequence>MNIVHTEITPMPSPQPLRLVHAYQQWPMRKVFRISRSASEWSPVHVVHVTDGVHIGRGECGELPYAGDTPQSVEAGILEIAASLNDCGTPERLHAAFPASSARNAVDAALWDLACKRQGRSIWDLTGVAHRPSLEIDFTIGIADLDEMCRSAAALREQGYREIKIKVDARDVVATVSAIAAAAPGAKFIVDANEAWSFEQLQDVAPRLSTLGVVLIEQPLHRDADHALEGWKSPVALFADESCDTCDDIARLAPRYDGFNIKLDKCGGLTEALAIVRAARARGKGLMVGCAGATSLGLAPAYVVGTLCDHRDLDSAGMHFDDRTAGMAYEHGEIRSFTSALWG</sequence>
<gene>
    <name evidence="9" type="ORF">ENE75_10570</name>
</gene>
<dbReference type="InterPro" id="IPR029065">
    <property type="entry name" value="Enolase_C-like"/>
</dbReference>
<dbReference type="AlphaFoldDB" id="A0A437JV82"/>
<dbReference type="GO" id="GO:0009063">
    <property type="term" value="P:amino acid catabolic process"/>
    <property type="evidence" value="ECO:0007669"/>
    <property type="project" value="InterPro"/>
</dbReference>
<evidence type="ECO:0000256" key="7">
    <source>
        <dbReference type="RuleBase" id="RU366006"/>
    </source>
</evidence>
<dbReference type="CDD" id="cd03319">
    <property type="entry name" value="L-Ala-DL-Glu_epimerase"/>
    <property type="match status" value="1"/>
</dbReference>
<dbReference type="Gene3D" id="3.30.390.10">
    <property type="entry name" value="Enolase-like, N-terminal domain"/>
    <property type="match status" value="1"/>
</dbReference>
<dbReference type="Pfam" id="PF13378">
    <property type="entry name" value="MR_MLE_C"/>
    <property type="match status" value="1"/>
</dbReference>
<dbReference type="GO" id="GO:0006518">
    <property type="term" value="P:peptide metabolic process"/>
    <property type="evidence" value="ECO:0007669"/>
    <property type="project" value="UniProtKB-ARBA"/>
</dbReference>
<keyword evidence="2 6" id="KW-0479">Metal-binding</keyword>
<reference evidence="9 10" key="1">
    <citation type="submission" date="2019-01" db="EMBL/GenBank/DDBJ databases">
        <authorList>
            <person name="Chen W.-M."/>
        </authorList>
    </citation>
    <scope>NUCLEOTIDE SEQUENCE [LARGE SCALE GENOMIC DNA]</scope>
    <source>
        <strain evidence="9 10">ICH-3</strain>
    </source>
</reference>
<dbReference type="InterPro" id="IPR013341">
    <property type="entry name" value="Mandelate_racemase_N_dom"/>
</dbReference>
<keyword evidence="3 6" id="KW-0460">Magnesium</keyword>
<evidence type="ECO:0000313" key="9">
    <source>
        <dbReference type="EMBL" id="RVT51281.1"/>
    </source>
</evidence>
<protein>
    <recommendedName>
        <fullName evidence="7">Dipeptide epimerase</fullName>
        <ecNumber evidence="7">5.1.1.-</ecNumber>
    </recommendedName>
</protein>
<dbReference type="PROSITE" id="PS00909">
    <property type="entry name" value="MR_MLE_2"/>
    <property type="match status" value="1"/>
</dbReference>
<dbReference type="EC" id="5.1.1.-" evidence="7"/>
<dbReference type="Proteomes" id="UP000288178">
    <property type="component" value="Unassembled WGS sequence"/>
</dbReference>
<comment type="similarity">
    <text evidence="1 7">Belongs to the mandelate racemase/muconate lactonizing enzyme family.</text>
</comment>
<evidence type="ECO:0000256" key="3">
    <source>
        <dbReference type="ARBA" id="ARBA00022842"/>
    </source>
</evidence>
<evidence type="ECO:0000256" key="1">
    <source>
        <dbReference type="ARBA" id="ARBA00008031"/>
    </source>
</evidence>
<feature type="active site" description="Proton acceptor; specific for (S)-substrate epimerization" evidence="5">
    <location>
        <position position="262"/>
    </location>
</feature>
<feature type="binding site" evidence="6">
    <location>
        <position position="240"/>
    </location>
    <ligand>
        <name>Mg(2+)</name>
        <dbReference type="ChEBI" id="CHEBI:18420"/>
    </ligand>
</feature>
<evidence type="ECO:0000313" key="10">
    <source>
        <dbReference type="Proteomes" id="UP000288178"/>
    </source>
</evidence>
<organism evidence="9 10">
    <name type="scientific">Rubrivivax albus</name>
    <dbReference type="NCBI Taxonomy" id="2499835"/>
    <lineage>
        <taxon>Bacteria</taxon>
        <taxon>Pseudomonadati</taxon>
        <taxon>Pseudomonadota</taxon>
        <taxon>Betaproteobacteria</taxon>
        <taxon>Burkholderiales</taxon>
        <taxon>Sphaerotilaceae</taxon>
        <taxon>Rubrivivax</taxon>
    </lineage>
</organism>
<evidence type="ECO:0000256" key="4">
    <source>
        <dbReference type="ARBA" id="ARBA00023235"/>
    </source>
</evidence>
<dbReference type="InterPro" id="IPR036849">
    <property type="entry name" value="Enolase-like_C_sf"/>
</dbReference>
<dbReference type="SMART" id="SM00922">
    <property type="entry name" value="MR_MLE"/>
    <property type="match status" value="1"/>
</dbReference>
<dbReference type="PANTHER" id="PTHR48073:SF2">
    <property type="entry name" value="O-SUCCINYLBENZOATE SYNTHASE"/>
    <property type="match status" value="1"/>
</dbReference>
<dbReference type="GO" id="GO:0016855">
    <property type="term" value="F:racemase and epimerase activity, acting on amino acids and derivatives"/>
    <property type="evidence" value="ECO:0007669"/>
    <property type="project" value="UniProtKB-UniRule"/>
</dbReference>
<dbReference type="InterPro" id="IPR029017">
    <property type="entry name" value="Enolase-like_N"/>
</dbReference>
<evidence type="ECO:0000256" key="6">
    <source>
        <dbReference type="PIRSR" id="PIRSR634603-3"/>
    </source>
</evidence>
<evidence type="ECO:0000256" key="5">
    <source>
        <dbReference type="PIRSR" id="PIRSR634603-1"/>
    </source>
</evidence>
<keyword evidence="4 7" id="KW-0413">Isomerase</keyword>
<dbReference type="Pfam" id="PF02746">
    <property type="entry name" value="MR_MLE_N"/>
    <property type="match status" value="1"/>
</dbReference>
<feature type="binding site" evidence="6">
    <location>
        <position position="191"/>
    </location>
    <ligand>
        <name>Mg(2+)</name>
        <dbReference type="ChEBI" id="CHEBI:18420"/>
    </ligand>
</feature>
<dbReference type="Gene3D" id="3.20.20.120">
    <property type="entry name" value="Enolase-like C-terminal domain"/>
    <property type="match status" value="1"/>
</dbReference>
<comment type="cofactor">
    <cofactor evidence="6 7">
        <name>Mg(2+)</name>
        <dbReference type="ChEBI" id="CHEBI:18420"/>
    </cofactor>
    <text evidence="6 7">Binds 1 Mg(2+) ion per subunit.</text>
</comment>
<accession>A0A437JV82</accession>
<feature type="domain" description="Mandelate racemase/muconate lactonizing enzyme C-terminal" evidence="8">
    <location>
        <begin position="145"/>
        <end position="236"/>
    </location>
</feature>